<proteinExistence type="predicted"/>
<accession>A0A125Q8S5</accession>
<dbReference type="InterPro" id="IPR050194">
    <property type="entry name" value="Glycosyltransferase_grp1"/>
</dbReference>
<dbReference type="EMBL" id="LNCD01000055">
    <property type="protein sequence ID" value="KWV55142.1"/>
    <property type="molecule type" value="Genomic_DNA"/>
</dbReference>
<dbReference type="RefSeq" id="WP_028749256.1">
    <property type="nucleotide sequence ID" value="NZ_LNCD01000055.1"/>
</dbReference>
<dbReference type="GO" id="GO:0016758">
    <property type="term" value="F:hexosyltransferase activity"/>
    <property type="evidence" value="ECO:0007669"/>
    <property type="project" value="TreeGrafter"/>
</dbReference>
<dbReference type="InterPro" id="IPR001296">
    <property type="entry name" value="Glyco_trans_1"/>
</dbReference>
<keyword evidence="3" id="KW-1185">Reference proteome</keyword>
<dbReference type="Pfam" id="PF00534">
    <property type="entry name" value="Glycos_transf_1"/>
    <property type="match status" value="1"/>
</dbReference>
<dbReference type="Gene3D" id="3.40.50.2000">
    <property type="entry name" value="Glycogen Phosphorylase B"/>
    <property type="match status" value="2"/>
</dbReference>
<dbReference type="PANTHER" id="PTHR45947:SF3">
    <property type="entry name" value="SULFOQUINOVOSYL TRANSFERASE SQD2"/>
    <property type="match status" value="1"/>
</dbReference>
<protein>
    <recommendedName>
        <fullName evidence="1">Glycosyl transferase family 1 domain-containing protein</fullName>
    </recommendedName>
</protein>
<dbReference type="SUPFAM" id="SSF53756">
    <property type="entry name" value="UDP-Glycosyltransferase/glycogen phosphorylase"/>
    <property type="match status" value="1"/>
</dbReference>
<dbReference type="Proteomes" id="UP000068164">
    <property type="component" value="Unassembled WGS sequence"/>
</dbReference>
<evidence type="ECO:0000313" key="2">
    <source>
        <dbReference type="EMBL" id="KWV55142.1"/>
    </source>
</evidence>
<sequence>MNADHLSILGLASSEPEYSSNSTGVGGARHFLFKELASRYELTKVFQPRPSALTALASRIATWVPNREIAQRTYKRHRWIFQAKSRACEGYIDALQSKPSLIFQWEFFFSPYASERITIPYVVYNDWTTRLSAREFPEWALPRVRKHIDRLQGDLMRRAAYVFTFSEKVRRSVIYDYGIPAEKVVTAFAGVNIEHFPDPIRRPDRDRVTILFGGNDYARKGLGTLLNAFRVLRAELPSVELIVFGDPGPNYVVLEEPRVRHLGHVSDKGKISELYATADIFVLPTKTEAFGHVYAEAMAHSLPCIGTKVGAVNEVILEEETGFLIESDDAAGLTERLRKLVASREMRLAMGQQGYNRASKHFRWERVVDVMAPYLHQAAAGRI</sequence>
<gene>
    <name evidence="2" type="ORF">AS026_37845</name>
</gene>
<reference evidence="2 3" key="1">
    <citation type="submission" date="2015-11" db="EMBL/GenBank/DDBJ databases">
        <title>Draft Genome Sequence of the Strain BR 10423 (Rhizobium sp.) isolated from nodules of Mimosa pudica.</title>
        <authorList>
            <person name="Barauna A.C."/>
            <person name="Zilli J.E."/>
            <person name="Simoes-Araujo J.L."/>
            <person name="Reis V.M."/>
            <person name="James E.K."/>
            <person name="Reis F.B.Jr."/>
            <person name="Rouws L.F."/>
            <person name="Passos S.R."/>
            <person name="Gois S.R."/>
        </authorList>
    </citation>
    <scope>NUCLEOTIDE SEQUENCE [LARGE SCALE GENOMIC DNA]</scope>
    <source>
        <strain evidence="2 3">BR10423</strain>
    </source>
</reference>
<dbReference type="AlphaFoldDB" id="A0A125Q8S5"/>
<dbReference type="CDD" id="cd03801">
    <property type="entry name" value="GT4_PimA-like"/>
    <property type="match status" value="1"/>
</dbReference>
<evidence type="ECO:0000313" key="3">
    <source>
        <dbReference type="Proteomes" id="UP000068164"/>
    </source>
</evidence>
<feature type="domain" description="Glycosyl transferase family 1" evidence="1">
    <location>
        <begin position="204"/>
        <end position="357"/>
    </location>
</feature>
<comment type="caution">
    <text evidence="2">The sequence shown here is derived from an EMBL/GenBank/DDBJ whole genome shotgun (WGS) entry which is preliminary data.</text>
</comment>
<organism evidence="2 3">
    <name type="scientific">Rhizobium altiplani</name>
    <dbReference type="NCBI Taxonomy" id="1864509"/>
    <lineage>
        <taxon>Bacteria</taxon>
        <taxon>Pseudomonadati</taxon>
        <taxon>Pseudomonadota</taxon>
        <taxon>Alphaproteobacteria</taxon>
        <taxon>Hyphomicrobiales</taxon>
        <taxon>Rhizobiaceae</taxon>
        <taxon>Rhizobium/Agrobacterium group</taxon>
        <taxon>Rhizobium</taxon>
    </lineage>
</organism>
<name>A0A125Q8S5_9HYPH</name>
<dbReference type="PANTHER" id="PTHR45947">
    <property type="entry name" value="SULFOQUINOVOSYL TRANSFERASE SQD2"/>
    <property type="match status" value="1"/>
</dbReference>
<evidence type="ECO:0000259" key="1">
    <source>
        <dbReference type="Pfam" id="PF00534"/>
    </source>
</evidence>